<dbReference type="AlphaFoldDB" id="A0NB67"/>
<evidence type="ECO:0000313" key="2">
    <source>
        <dbReference type="EnsemblMetazoa" id="AGAP010487-PA"/>
    </source>
</evidence>
<gene>
    <name evidence="1" type="ORF">AgaP_AGAP010487</name>
</gene>
<reference evidence="1 2" key="3">
    <citation type="journal article" date="2004" name="Trends Parasitol.">
        <title>The Anopheles gambiae genome: an update.</title>
        <authorList>
            <person name="Mongin E."/>
            <person name="Louis C."/>
            <person name="Holt R.A."/>
            <person name="Birney E."/>
            <person name="Collins F.H."/>
        </authorList>
    </citation>
    <scope>NUCLEOTIDE SEQUENCE</scope>
    <source>
        <strain evidence="1 2">PEST</strain>
    </source>
</reference>
<organism evidence="1">
    <name type="scientific">Anopheles gambiae</name>
    <name type="common">African malaria mosquito</name>
    <dbReference type="NCBI Taxonomy" id="7165"/>
    <lineage>
        <taxon>Eukaryota</taxon>
        <taxon>Metazoa</taxon>
        <taxon>Ecdysozoa</taxon>
        <taxon>Arthropoda</taxon>
        <taxon>Hexapoda</taxon>
        <taxon>Insecta</taxon>
        <taxon>Pterygota</taxon>
        <taxon>Neoptera</taxon>
        <taxon>Endopterygota</taxon>
        <taxon>Diptera</taxon>
        <taxon>Nematocera</taxon>
        <taxon>Culicoidea</taxon>
        <taxon>Culicidae</taxon>
        <taxon>Anophelinae</taxon>
        <taxon>Anopheles</taxon>
    </lineage>
</organism>
<name>A0NB67_ANOGA</name>
<reference evidence="2" key="6">
    <citation type="submission" date="2020-05" db="UniProtKB">
        <authorList>
            <consortium name="EnsemblMetazoa"/>
        </authorList>
    </citation>
    <scope>IDENTIFICATION</scope>
    <source>
        <strain evidence="2">PEST</strain>
    </source>
</reference>
<proteinExistence type="predicted"/>
<reference evidence="1" key="4">
    <citation type="journal article" date="2007" name="Genome Biol.">
        <title>Update of the Anopheles gambiae PEST genome assembly.</title>
        <authorList>
            <person name="Sharakhova M.V."/>
            <person name="Hammond M.P."/>
            <person name="Lobo N.F."/>
            <person name="Krzywinski J."/>
            <person name="Unger M.F."/>
            <person name="Hillenmeyer M.E."/>
            <person name="Bruggner R.V."/>
            <person name="Birney E."/>
            <person name="Collins F.H."/>
        </authorList>
    </citation>
    <scope>NUCLEOTIDE SEQUENCE</scope>
    <source>
        <strain evidence="1">PEST</strain>
    </source>
</reference>
<dbReference type="EnsemblMetazoa" id="AGAP010487-RA">
    <property type="protein sequence ID" value="AGAP010487-PA"/>
    <property type="gene ID" value="AGAP010487"/>
</dbReference>
<sequence>MKTDRLIYLLFNVQSINWKLLCFSLKMTVGTRPASSIGWTTAGVCEVYSRIKRKSGKNDMD</sequence>
<reference evidence="1 3" key="1">
    <citation type="journal article" date="2002" name="Science">
        <title>The genome sequence of the malaria mosquito Anopheles gambiae.</title>
        <authorList>
            <person name="Holt R.A."/>
            <person name="Subramanian G.M."/>
            <person name="Halpern A."/>
            <person name="Sutton G.G."/>
            <person name="Charlab R."/>
            <person name="Nusskern D.R."/>
            <person name="Wincker P."/>
            <person name="Clark A.G."/>
            <person name="Ribeiro J.M."/>
            <person name="Wides R."/>
            <person name="Salzberg S.L."/>
            <person name="Loftus B."/>
            <person name="Yandell M."/>
            <person name="Majoros W.H."/>
            <person name="Rusch D.B."/>
            <person name="Lai Z."/>
            <person name="Kraft C.L."/>
            <person name="Abril J.F."/>
            <person name="Anthouard V."/>
            <person name="Arensburger P."/>
            <person name="Atkinson P.W."/>
            <person name="Baden H."/>
            <person name="de Berardinis V."/>
            <person name="Baldwin D."/>
            <person name="Benes V."/>
            <person name="Biedler J."/>
            <person name="Blass C."/>
            <person name="Bolanos R."/>
            <person name="Boscus D."/>
            <person name="Barnstead M."/>
            <person name="Cai S."/>
            <person name="Center A."/>
            <person name="Chaturverdi K."/>
            <person name="Christophides G.K."/>
            <person name="Chrystal M.A."/>
            <person name="Clamp M."/>
            <person name="Cravchik A."/>
            <person name="Curwen V."/>
            <person name="Dana A."/>
            <person name="Delcher A."/>
            <person name="Dew I."/>
            <person name="Evans C.A."/>
            <person name="Flanigan M."/>
            <person name="Grundschober-Freimoser A."/>
            <person name="Friedli L."/>
            <person name="Gu Z."/>
            <person name="Guan P."/>
            <person name="Guigo R."/>
            <person name="Hillenmeyer M.E."/>
            <person name="Hladun S.L."/>
            <person name="Hogan J.R."/>
            <person name="Hong Y.S."/>
            <person name="Hoover J."/>
            <person name="Jaillon O."/>
            <person name="Ke Z."/>
            <person name="Kodira C."/>
            <person name="Kokoza E."/>
            <person name="Koutsos A."/>
            <person name="Letunic I."/>
            <person name="Levitsky A."/>
            <person name="Liang Y."/>
            <person name="Lin J.J."/>
            <person name="Lobo N.F."/>
            <person name="Lopez J.R."/>
            <person name="Malek J.A."/>
            <person name="McIntosh T.C."/>
            <person name="Meister S."/>
            <person name="Miller J."/>
            <person name="Mobarry C."/>
            <person name="Mongin E."/>
            <person name="Murphy S.D."/>
            <person name="O'Brochta D.A."/>
            <person name="Pfannkoch C."/>
            <person name="Qi R."/>
            <person name="Regier M.A."/>
            <person name="Remington K."/>
            <person name="Shao H."/>
            <person name="Sharakhova M.V."/>
            <person name="Sitter C.D."/>
            <person name="Shetty J."/>
            <person name="Smith T.J."/>
            <person name="Strong R."/>
            <person name="Sun J."/>
            <person name="Thomasova D."/>
            <person name="Ton L.Q."/>
            <person name="Topalis P."/>
            <person name="Tu Z."/>
            <person name="Unger M.F."/>
            <person name="Walenz B."/>
            <person name="Wang A."/>
            <person name="Wang J."/>
            <person name="Wang M."/>
            <person name="Wang X."/>
            <person name="Woodford K.J."/>
            <person name="Wortman J.R."/>
            <person name="Wu M."/>
            <person name="Yao A."/>
            <person name="Zdobnov E.M."/>
            <person name="Zhang H."/>
            <person name="Zhao Q."/>
            <person name="Zhao S."/>
            <person name="Zhu S.C."/>
            <person name="Zhimulev I."/>
            <person name="Coluzzi M."/>
            <person name="della Torre A."/>
            <person name="Roth C.W."/>
            <person name="Louis C."/>
            <person name="Kalush F."/>
            <person name="Mural R.J."/>
            <person name="Myers E.W."/>
            <person name="Adams M.D."/>
            <person name="Smith H.O."/>
            <person name="Broder S."/>
            <person name="Gardner M.J."/>
            <person name="Fraser C.M."/>
            <person name="Birney E."/>
            <person name="Bork P."/>
            <person name="Brey P.T."/>
            <person name="Venter J.C."/>
            <person name="Weissenbach J."/>
            <person name="Kafatos F.C."/>
            <person name="Collins F.H."/>
            <person name="Hoffman S.L."/>
        </authorList>
    </citation>
    <scope>NUCLEOTIDE SEQUENCE [LARGE SCALE GENOMIC DNA]</scope>
    <source>
        <strain evidence="1 3">PEST</strain>
    </source>
</reference>
<dbReference type="VEuPathDB" id="VectorBase:AGAP010487"/>
<keyword evidence="3" id="KW-1185">Reference proteome</keyword>
<dbReference type="Proteomes" id="UP000007062">
    <property type="component" value="Chromosome 3L"/>
</dbReference>
<reference evidence="1" key="5">
    <citation type="submission" date="2011-05" db="EMBL/GenBank/DDBJ databases">
        <authorList>
            <consortium name="VectorBase"/>
        </authorList>
    </citation>
    <scope>NUCLEOTIDE SEQUENCE</scope>
    <source>
        <strain evidence="1">PEST</strain>
    </source>
</reference>
<dbReference type="PaxDb" id="7165-AGAP010487-PA"/>
<evidence type="ECO:0000313" key="3">
    <source>
        <dbReference type="Proteomes" id="UP000007062"/>
    </source>
</evidence>
<protein>
    <submittedName>
        <fullName evidence="1">AGAP010487-PA</fullName>
    </submittedName>
</protein>
<evidence type="ECO:0000313" key="1">
    <source>
        <dbReference type="EMBL" id="EAU77769.1"/>
    </source>
</evidence>
<reference evidence="1" key="2">
    <citation type="submission" date="2002-03" db="EMBL/GenBank/DDBJ databases">
        <authorList>
            <consortium name="The Anopheles Genome Sequencing Consortium"/>
        </authorList>
    </citation>
    <scope>NUCLEOTIDE SEQUENCE</scope>
    <source>
        <strain evidence="1">PEST</strain>
    </source>
</reference>
<accession>A0NB67</accession>
<dbReference type="HOGENOM" id="CLU_2924584_0_0_1"/>
<dbReference type="EMBL" id="AAAB01008795">
    <property type="protein sequence ID" value="EAU77769.1"/>
    <property type="molecule type" value="Genomic_DNA"/>
</dbReference>